<dbReference type="AlphaFoldDB" id="A0A0A9CAV4"/>
<dbReference type="EMBL" id="GBRH01225194">
    <property type="protein sequence ID" value="JAD72701.1"/>
    <property type="molecule type" value="Transcribed_RNA"/>
</dbReference>
<protein>
    <submittedName>
        <fullName evidence="1">Uncharacterized protein</fullName>
    </submittedName>
</protein>
<sequence>MTFSLGRLGLHQIMVHLMDQDLAQSRLIQTAPTWASS</sequence>
<reference evidence="1" key="1">
    <citation type="submission" date="2014-09" db="EMBL/GenBank/DDBJ databases">
        <authorList>
            <person name="Magalhaes I.L.F."/>
            <person name="Oliveira U."/>
            <person name="Santos F.R."/>
            <person name="Vidigal T.H.D.A."/>
            <person name="Brescovit A.D."/>
            <person name="Santos A.J."/>
        </authorList>
    </citation>
    <scope>NUCLEOTIDE SEQUENCE</scope>
    <source>
        <tissue evidence="1">Shoot tissue taken approximately 20 cm above the soil surface</tissue>
    </source>
</reference>
<organism evidence="1">
    <name type="scientific">Arundo donax</name>
    <name type="common">Giant reed</name>
    <name type="synonym">Donax arundinaceus</name>
    <dbReference type="NCBI Taxonomy" id="35708"/>
    <lineage>
        <taxon>Eukaryota</taxon>
        <taxon>Viridiplantae</taxon>
        <taxon>Streptophyta</taxon>
        <taxon>Embryophyta</taxon>
        <taxon>Tracheophyta</taxon>
        <taxon>Spermatophyta</taxon>
        <taxon>Magnoliopsida</taxon>
        <taxon>Liliopsida</taxon>
        <taxon>Poales</taxon>
        <taxon>Poaceae</taxon>
        <taxon>PACMAD clade</taxon>
        <taxon>Arundinoideae</taxon>
        <taxon>Arundineae</taxon>
        <taxon>Arundo</taxon>
    </lineage>
</organism>
<evidence type="ECO:0000313" key="1">
    <source>
        <dbReference type="EMBL" id="JAD72701.1"/>
    </source>
</evidence>
<proteinExistence type="predicted"/>
<reference evidence="1" key="2">
    <citation type="journal article" date="2015" name="Data Brief">
        <title>Shoot transcriptome of the giant reed, Arundo donax.</title>
        <authorList>
            <person name="Barrero R.A."/>
            <person name="Guerrero F.D."/>
            <person name="Moolhuijzen P."/>
            <person name="Goolsby J.A."/>
            <person name="Tidwell J."/>
            <person name="Bellgard S.E."/>
            <person name="Bellgard M.I."/>
        </authorList>
    </citation>
    <scope>NUCLEOTIDE SEQUENCE</scope>
    <source>
        <tissue evidence="1">Shoot tissue taken approximately 20 cm above the soil surface</tissue>
    </source>
</reference>
<accession>A0A0A9CAV4</accession>
<name>A0A0A9CAV4_ARUDO</name>